<organism evidence="2 3">
    <name type="scientific">Candidatus Desantisbacteria bacterium CG2_30_40_21</name>
    <dbReference type="NCBI Taxonomy" id="1817895"/>
    <lineage>
        <taxon>Bacteria</taxon>
        <taxon>Candidatus Desantisiibacteriota</taxon>
    </lineage>
</organism>
<evidence type="ECO:0000256" key="1">
    <source>
        <dbReference type="SAM" id="Phobius"/>
    </source>
</evidence>
<dbReference type="STRING" id="1817895.AUJ95_01365"/>
<evidence type="ECO:0000313" key="3">
    <source>
        <dbReference type="Proteomes" id="UP000183085"/>
    </source>
</evidence>
<dbReference type="Proteomes" id="UP000183085">
    <property type="component" value="Unassembled WGS sequence"/>
</dbReference>
<protein>
    <recommendedName>
        <fullName evidence="4">Transmembrane protein (Alph_Pro_TM)</fullName>
    </recommendedName>
</protein>
<proteinExistence type="predicted"/>
<accession>A0A1J5EJ30</accession>
<feature type="transmembrane region" description="Helical" evidence="1">
    <location>
        <begin position="250"/>
        <end position="271"/>
    </location>
</feature>
<gene>
    <name evidence="2" type="ORF">AUJ95_01365</name>
</gene>
<evidence type="ECO:0008006" key="4">
    <source>
        <dbReference type="Google" id="ProtNLM"/>
    </source>
</evidence>
<keyword evidence="1" id="KW-1133">Transmembrane helix</keyword>
<dbReference type="Pfam" id="PF09608">
    <property type="entry name" value="Alph_Pro_TM"/>
    <property type="match status" value="1"/>
</dbReference>
<reference evidence="2 3" key="1">
    <citation type="journal article" date="2016" name="Environ. Microbiol.">
        <title>Genomic resolution of a cold subsurface aquifer community provides metabolic insights for novel microbes adapted to high CO concentrations.</title>
        <authorList>
            <person name="Probst A.J."/>
            <person name="Castelle C.J."/>
            <person name="Singh A."/>
            <person name="Brown C.T."/>
            <person name="Anantharaman K."/>
            <person name="Sharon I."/>
            <person name="Hug L.A."/>
            <person name="Burstein D."/>
            <person name="Emerson J.B."/>
            <person name="Thomas B.C."/>
            <person name="Banfield J.F."/>
        </authorList>
    </citation>
    <scope>NUCLEOTIDE SEQUENCE [LARGE SCALE GENOMIC DNA]</scope>
    <source>
        <strain evidence="2">CG2_30_40_21</strain>
    </source>
</reference>
<sequence>MRKFKIQNVKCKIIVFLIFAILILNLTFLDKASAELTVDVQPNHIGIGFFYHGGKVNVSGITSPDTDIIMTITSPEGYQTLKRKGKVGGLFWMNTGTLNFEKVSSLYILTSTKKIKDILSKEEINKYLIGYEALENHIDISPVSNEQEKMKWWLEFVKFHEASKLYEISHGRITLKQGTAGIPAGGEGVKAKQTYCISSNWPYQAVPDTYTVTVYATRDGKIVEKAEKNVFVEQVGIIKFLANMAKDKGALYGIISIVVALSVGFSVGMIFRKGGAH</sequence>
<dbReference type="EMBL" id="MNYI01000039">
    <property type="protein sequence ID" value="OIP42736.1"/>
    <property type="molecule type" value="Genomic_DNA"/>
</dbReference>
<dbReference type="InterPro" id="IPR019088">
    <property type="entry name" value="CHP02186-rel_TM"/>
</dbReference>
<keyword evidence="1" id="KW-0812">Transmembrane</keyword>
<keyword evidence="1" id="KW-0472">Membrane</keyword>
<dbReference type="AlphaFoldDB" id="A0A1J5EJ30"/>
<name>A0A1J5EJ30_9BACT</name>
<evidence type="ECO:0000313" key="2">
    <source>
        <dbReference type="EMBL" id="OIP42736.1"/>
    </source>
</evidence>
<comment type="caution">
    <text evidence="2">The sequence shown here is derived from an EMBL/GenBank/DDBJ whole genome shotgun (WGS) entry which is preliminary data.</text>
</comment>